<keyword evidence="6" id="KW-0949">S-adenosyl-L-methionine</keyword>
<dbReference type="GO" id="GO:0005634">
    <property type="term" value="C:nucleus"/>
    <property type="evidence" value="ECO:0007669"/>
    <property type="project" value="UniProtKB-SubCell"/>
</dbReference>
<organism evidence="12 13">
    <name type="scientific">Triticum urartu</name>
    <name type="common">Red wild einkorn</name>
    <name type="synonym">Crithodium urartu</name>
    <dbReference type="NCBI Taxonomy" id="4572"/>
    <lineage>
        <taxon>Eukaryota</taxon>
        <taxon>Viridiplantae</taxon>
        <taxon>Streptophyta</taxon>
        <taxon>Embryophyta</taxon>
        <taxon>Tracheophyta</taxon>
        <taxon>Spermatophyta</taxon>
        <taxon>Magnoliopsida</taxon>
        <taxon>Liliopsida</taxon>
        <taxon>Poales</taxon>
        <taxon>Poaceae</taxon>
        <taxon>BOP clade</taxon>
        <taxon>Pooideae</taxon>
        <taxon>Triticodae</taxon>
        <taxon>Triticeae</taxon>
        <taxon>Triticinae</taxon>
        <taxon>Triticum</taxon>
    </lineage>
</organism>
<dbReference type="InterPro" id="IPR025787">
    <property type="entry name" value="Hist-Lys_N-MeTrfase_SET2_plant"/>
</dbReference>
<dbReference type="PROSITE" id="PS50280">
    <property type="entry name" value="SET"/>
    <property type="match status" value="1"/>
</dbReference>
<dbReference type="GO" id="GO:0005694">
    <property type="term" value="C:chromosome"/>
    <property type="evidence" value="ECO:0007669"/>
    <property type="project" value="UniProtKB-SubCell"/>
</dbReference>
<evidence type="ECO:0000256" key="7">
    <source>
        <dbReference type="ARBA" id="ARBA00023242"/>
    </source>
</evidence>
<dbReference type="Gramene" id="TuG1812G0300004210.01.T01">
    <property type="protein sequence ID" value="TuG1812G0300004210.01.T01"/>
    <property type="gene ID" value="TuG1812G0300004210.01"/>
</dbReference>
<evidence type="ECO:0008006" key="14">
    <source>
        <dbReference type="Google" id="ProtNLM"/>
    </source>
</evidence>
<evidence type="ECO:0000313" key="12">
    <source>
        <dbReference type="EnsemblPlants" id="TuG1812G0300004210.01.T01"/>
    </source>
</evidence>
<feature type="domain" description="AWS" evidence="11">
    <location>
        <begin position="268"/>
        <end position="316"/>
    </location>
</feature>
<keyword evidence="13" id="KW-1185">Reference proteome</keyword>
<dbReference type="KEGG" id="tua:125545431"/>
<reference evidence="13" key="1">
    <citation type="journal article" date="2013" name="Nature">
        <title>Draft genome of the wheat A-genome progenitor Triticum urartu.</title>
        <authorList>
            <person name="Ling H.Q."/>
            <person name="Zhao S."/>
            <person name="Liu D."/>
            <person name="Wang J."/>
            <person name="Sun H."/>
            <person name="Zhang C."/>
            <person name="Fan H."/>
            <person name="Li D."/>
            <person name="Dong L."/>
            <person name="Tao Y."/>
            <person name="Gao C."/>
            <person name="Wu H."/>
            <person name="Li Y."/>
            <person name="Cui Y."/>
            <person name="Guo X."/>
            <person name="Zheng S."/>
            <person name="Wang B."/>
            <person name="Yu K."/>
            <person name="Liang Q."/>
            <person name="Yang W."/>
            <person name="Lou X."/>
            <person name="Chen J."/>
            <person name="Feng M."/>
            <person name="Jian J."/>
            <person name="Zhang X."/>
            <person name="Luo G."/>
            <person name="Jiang Y."/>
            <person name="Liu J."/>
            <person name="Wang Z."/>
            <person name="Sha Y."/>
            <person name="Zhang B."/>
            <person name="Wu H."/>
            <person name="Tang D."/>
            <person name="Shen Q."/>
            <person name="Xue P."/>
            <person name="Zou S."/>
            <person name="Wang X."/>
            <person name="Liu X."/>
            <person name="Wang F."/>
            <person name="Yang Y."/>
            <person name="An X."/>
            <person name="Dong Z."/>
            <person name="Zhang K."/>
            <person name="Zhang X."/>
            <person name="Luo M.C."/>
            <person name="Dvorak J."/>
            <person name="Tong Y."/>
            <person name="Wang J."/>
            <person name="Yang H."/>
            <person name="Li Z."/>
            <person name="Wang D."/>
            <person name="Zhang A."/>
            <person name="Wang J."/>
        </authorList>
    </citation>
    <scope>NUCLEOTIDE SEQUENCE</scope>
    <source>
        <strain evidence="13">cv. G1812</strain>
    </source>
</reference>
<dbReference type="GO" id="GO:0032259">
    <property type="term" value="P:methylation"/>
    <property type="evidence" value="ECO:0007669"/>
    <property type="project" value="UniProtKB-KW"/>
</dbReference>
<dbReference type="PROSITE" id="PS50868">
    <property type="entry name" value="POST_SET"/>
    <property type="match status" value="1"/>
</dbReference>
<dbReference type="Proteomes" id="UP000015106">
    <property type="component" value="Chromosome 3"/>
</dbReference>
<dbReference type="AlphaFoldDB" id="A0A8R7PX37"/>
<protein>
    <recommendedName>
        <fullName evidence="14">Histone-lysine N-methyltransferase ASHR3</fullName>
    </recommendedName>
</protein>
<dbReference type="PROSITE" id="PS51215">
    <property type="entry name" value="AWS"/>
    <property type="match status" value="1"/>
</dbReference>
<evidence type="ECO:0000313" key="13">
    <source>
        <dbReference type="Proteomes" id="UP000015106"/>
    </source>
</evidence>
<dbReference type="OrthoDB" id="422362at2759"/>
<dbReference type="InterPro" id="IPR046341">
    <property type="entry name" value="SET_dom_sf"/>
</dbReference>
<dbReference type="InterPro" id="IPR001214">
    <property type="entry name" value="SET_dom"/>
</dbReference>
<evidence type="ECO:0000256" key="5">
    <source>
        <dbReference type="ARBA" id="ARBA00022679"/>
    </source>
</evidence>
<feature type="region of interest" description="Disordered" evidence="8">
    <location>
        <begin position="1"/>
        <end position="78"/>
    </location>
</feature>
<evidence type="ECO:0000259" key="11">
    <source>
        <dbReference type="PROSITE" id="PS51215"/>
    </source>
</evidence>
<dbReference type="Pfam" id="PF00856">
    <property type="entry name" value="SET"/>
    <property type="match status" value="1"/>
</dbReference>
<dbReference type="GO" id="GO:0042054">
    <property type="term" value="F:histone methyltransferase activity"/>
    <property type="evidence" value="ECO:0007669"/>
    <property type="project" value="InterPro"/>
</dbReference>
<dbReference type="EnsemblPlants" id="TuG1812G0300004210.01.T01">
    <property type="protein sequence ID" value="TuG1812G0300004210.01.T01"/>
    <property type="gene ID" value="TuG1812G0300004210.01"/>
</dbReference>
<feature type="domain" description="SET" evidence="9">
    <location>
        <begin position="316"/>
        <end position="433"/>
    </location>
</feature>
<evidence type="ECO:0000259" key="9">
    <source>
        <dbReference type="PROSITE" id="PS50280"/>
    </source>
</evidence>
<evidence type="ECO:0000256" key="3">
    <source>
        <dbReference type="ARBA" id="ARBA00022454"/>
    </source>
</evidence>
<gene>
    <name evidence="12" type="primary">LOC125545431</name>
</gene>
<accession>A0A8R7PX37</accession>
<dbReference type="SMART" id="SM00317">
    <property type="entry name" value="SET"/>
    <property type="match status" value="1"/>
</dbReference>
<keyword evidence="3" id="KW-0158">Chromosome</keyword>
<dbReference type="Gene3D" id="2.170.270.10">
    <property type="entry name" value="SET domain"/>
    <property type="match status" value="1"/>
</dbReference>
<proteinExistence type="predicted"/>
<evidence type="ECO:0000259" key="10">
    <source>
        <dbReference type="PROSITE" id="PS50868"/>
    </source>
</evidence>
<dbReference type="InterPro" id="IPR006560">
    <property type="entry name" value="AWS_dom"/>
</dbReference>
<evidence type="ECO:0000256" key="6">
    <source>
        <dbReference type="ARBA" id="ARBA00022691"/>
    </source>
</evidence>
<sequence>MAGPPRPAPVRRSARLGPQAPQQPPCSPPPPSPPAAAESPGGTDPRRSVRISVRTRVRGLPSAAPSSSRIRRKSPAAPLRRTVQACAEEWGAAKAASGAPAEECVLPFLQKGAPRKVECPICSRSILPDERTRCSGHHCEVTLHKVCSEKSDGSCPRHLCFHCKRRTTWHRLKHVMPACTQCSLHQNRMAEPVDPSKLMISWSIWSSTSEGAGPAYNIEEAFQRLPLPYADQEFNIDHIKEELESVTKPPPYVRLKHNVYFVKKKCDGDAIEAKCSDCDPPLTCQIRCSCRSVSISCSQACKCSNKCTNRPFRREKRIGVVKTQHCGWGAIALETIEEGDFVIEFVGEVIDGARFEERLQDMKQRRDQNFYMCKVNNNFIIDATFRGNDCRFFNHSCSPNCRLENWQVNGKTRLGVFSLQGIRVGEPLTYNYSFVQHFGPQTECFCGAENCRGKL</sequence>
<keyword evidence="5" id="KW-0808">Transferase</keyword>
<keyword evidence="4" id="KW-0489">Methyltransferase</keyword>
<feature type="domain" description="Post-SET" evidence="10">
    <location>
        <begin position="440"/>
        <end position="455"/>
    </location>
</feature>
<evidence type="ECO:0000256" key="2">
    <source>
        <dbReference type="ARBA" id="ARBA00004286"/>
    </source>
</evidence>
<dbReference type="GeneID" id="125545431"/>
<reference evidence="12" key="2">
    <citation type="submission" date="2018-03" db="EMBL/GenBank/DDBJ databases">
        <title>The Triticum urartu genome reveals the dynamic nature of wheat genome evolution.</title>
        <authorList>
            <person name="Ling H."/>
            <person name="Ma B."/>
            <person name="Shi X."/>
            <person name="Liu H."/>
            <person name="Dong L."/>
            <person name="Sun H."/>
            <person name="Cao Y."/>
            <person name="Gao Q."/>
            <person name="Zheng S."/>
            <person name="Li Y."/>
            <person name="Yu Y."/>
            <person name="Du H."/>
            <person name="Qi M."/>
            <person name="Li Y."/>
            <person name="Yu H."/>
            <person name="Cui Y."/>
            <person name="Wang N."/>
            <person name="Chen C."/>
            <person name="Wu H."/>
            <person name="Zhao Y."/>
            <person name="Zhang J."/>
            <person name="Li Y."/>
            <person name="Zhou W."/>
            <person name="Zhang B."/>
            <person name="Hu W."/>
            <person name="Eijk M."/>
            <person name="Tang J."/>
            <person name="Witsenboer H."/>
            <person name="Zhao S."/>
            <person name="Li Z."/>
            <person name="Zhang A."/>
            <person name="Wang D."/>
            <person name="Liang C."/>
        </authorList>
    </citation>
    <scope>NUCLEOTIDE SEQUENCE [LARGE SCALE GENOMIC DNA]</scope>
    <source>
        <strain evidence="12">cv. G1812</strain>
    </source>
</reference>
<dbReference type="RefSeq" id="XP_048565317.1">
    <property type="nucleotide sequence ID" value="XM_048709360.1"/>
</dbReference>
<keyword evidence="7" id="KW-0539">Nucleus</keyword>
<dbReference type="PROSITE" id="PS51578">
    <property type="entry name" value="SAM_MT43_SET2_2"/>
    <property type="match status" value="1"/>
</dbReference>
<dbReference type="PANTHER" id="PTHR22884">
    <property type="entry name" value="SET DOMAIN PROTEINS"/>
    <property type="match status" value="1"/>
</dbReference>
<name>A0A8R7PX37_TRIUA</name>
<comment type="subcellular location">
    <subcellularLocation>
        <location evidence="2">Chromosome</location>
    </subcellularLocation>
    <subcellularLocation>
        <location evidence="1">Nucleus</location>
    </subcellularLocation>
</comment>
<evidence type="ECO:0000256" key="1">
    <source>
        <dbReference type="ARBA" id="ARBA00004123"/>
    </source>
</evidence>
<dbReference type="SUPFAM" id="SSF82199">
    <property type="entry name" value="SET domain"/>
    <property type="match status" value="1"/>
</dbReference>
<feature type="compositionally biased region" description="Pro residues" evidence="8">
    <location>
        <begin position="21"/>
        <end position="34"/>
    </location>
</feature>
<evidence type="ECO:0000256" key="8">
    <source>
        <dbReference type="SAM" id="MobiDB-lite"/>
    </source>
</evidence>
<reference evidence="12" key="3">
    <citation type="submission" date="2022-06" db="UniProtKB">
        <authorList>
            <consortium name="EnsemblPlants"/>
        </authorList>
    </citation>
    <scope>IDENTIFICATION</scope>
</reference>
<dbReference type="InterPro" id="IPR003616">
    <property type="entry name" value="Post-SET_dom"/>
</dbReference>
<dbReference type="InterPro" id="IPR050777">
    <property type="entry name" value="SET2_Histone-Lys_MeTrsfase"/>
</dbReference>
<evidence type="ECO:0000256" key="4">
    <source>
        <dbReference type="ARBA" id="ARBA00022603"/>
    </source>
</evidence>